<accession>A0A2D3V8T6</accession>
<keyword evidence="8" id="KW-1185">Reference proteome</keyword>
<dbReference type="RefSeq" id="XP_023631147.1">
    <property type="nucleotide sequence ID" value="XM_023775379.1"/>
</dbReference>
<evidence type="ECO:0000256" key="5">
    <source>
        <dbReference type="ARBA" id="ARBA00023306"/>
    </source>
</evidence>
<keyword evidence="4" id="KW-0539">Nucleus</keyword>
<dbReference type="STRING" id="112498.A0A2D3V8T6"/>
<proteinExistence type="inferred from homology"/>
<dbReference type="Proteomes" id="UP000225277">
    <property type="component" value="Unassembled WGS sequence"/>
</dbReference>
<dbReference type="AlphaFoldDB" id="A0A2D3V8T6"/>
<dbReference type="GO" id="GO:0006260">
    <property type="term" value="P:DNA replication"/>
    <property type="evidence" value="ECO:0007669"/>
    <property type="project" value="UniProtKB-KW"/>
</dbReference>
<sequence>MPSISLNRPTQQPTLSIQNPLPQILHTPSGLALIELQGSVLSEQTSHQVSTAINLGRLVFPADDSSQTSEWDGKRVFLFVGKHQRMAGEVKKLGKAIAVVRKSRREGAGEGEVEVEEIVRFKMIFAHRPEPMGAEQKLVGEGE</sequence>
<evidence type="ECO:0000256" key="6">
    <source>
        <dbReference type="ARBA" id="ARBA00038447"/>
    </source>
</evidence>
<dbReference type="PANTHER" id="PTHR28605">
    <property type="entry name" value="CTF8, CHROMOSOME TRANSMISSION FIDELITY FACTOR 8 HOMOLOG (S. CEREVISIAE)"/>
    <property type="match status" value="1"/>
</dbReference>
<organism evidence="7 8">
    <name type="scientific">Ramularia collo-cygni</name>
    <dbReference type="NCBI Taxonomy" id="112498"/>
    <lineage>
        <taxon>Eukaryota</taxon>
        <taxon>Fungi</taxon>
        <taxon>Dikarya</taxon>
        <taxon>Ascomycota</taxon>
        <taxon>Pezizomycotina</taxon>
        <taxon>Dothideomycetes</taxon>
        <taxon>Dothideomycetidae</taxon>
        <taxon>Mycosphaerellales</taxon>
        <taxon>Mycosphaerellaceae</taxon>
        <taxon>Ramularia</taxon>
    </lineage>
</organism>
<dbReference type="PANTHER" id="PTHR28605:SF1">
    <property type="entry name" value="CHROMOSOME TRANSMISSION FIDELITY FACTOR 8"/>
    <property type="match status" value="1"/>
</dbReference>
<dbReference type="EMBL" id="FJUY01000021">
    <property type="protein sequence ID" value="CZT24423.1"/>
    <property type="molecule type" value="Genomic_DNA"/>
</dbReference>
<evidence type="ECO:0000313" key="8">
    <source>
        <dbReference type="Proteomes" id="UP000225277"/>
    </source>
</evidence>
<dbReference type="GO" id="GO:0003677">
    <property type="term" value="F:DNA binding"/>
    <property type="evidence" value="ECO:0007669"/>
    <property type="project" value="UniProtKB-KW"/>
</dbReference>
<dbReference type="GO" id="GO:0007064">
    <property type="term" value="P:mitotic sister chromatid cohesion"/>
    <property type="evidence" value="ECO:0007669"/>
    <property type="project" value="InterPro"/>
</dbReference>
<dbReference type="GeneID" id="35605197"/>
<evidence type="ECO:0000256" key="4">
    <source>
        <dbReference type="ARBA" id="ARBA00023242"/>
    </source>
</evidence>
<name>A0A2D3V8T6_9PEZI</name>
<dbReference type="GO" id="GO:0031390">
    <property type="term" value="C:Ctf18 RFC-like complex"/>
    <property type="evidence" value="ECO:0007669"/>
    <property type="project" value="InterPro"/>
</dbReference>
<evidence type="ECO:0000256" key="2">
    <source>
        <dbReference type="ARBA" id="ARBA00022705"/>
    </source>
</evidence>
<reference evidence="7 8" key="1">
    <citation type="submission" date="2016-03" db="EMBL/GenBank/DDBJ databases">
        <authorList>
            <person name="Ploux O."/>
        </authorList>
    </citation>
    <scope>NUCLEOTIDE SEQUENCE [LARGE SCALE GENOMIC DNA]</scope>
    <source>
        <strain evidence="7 8">URUG2</strain>
    </source>
</reference>
<keyword evidence="5" id="KW-0131">Cell cycle</keyword>
<evidence type="ECO:0000256" key="1">
    <source>
        <dbReference type="ARBA" id="ARBA00004123"/>
    </source>
</evidence>
<dbReference type="Pfam" id="PF09696">
    <property type="entry name" value="Ctf8"/>
    <property type="match status" value="1"/>
</dbReference>
<evidence type="ECO:0000313" key="7">
    <source>
        <dbReference type="EMBL" id="CZT24423.1"/>
    </source>
</evidence>
<keyword evidence="3" id="KW-0238">DNA-binding</keyword>
<dbReference type="OrthoDB" id="121932at2759"/>
<keyword evidence="2" id="KW-0235">DNA replication</keyword>
<protein>
    <submittedName>
        <fullName evidence="7">Related to sister chromatid cohesion protein Ctf8</fullName>
    </submittedName>
</protein>
<comment type="subcellular location">
    <subcellularLocation>
        <location evidence="1">Nucleus</location>
    </subcellularLocation>
</comment>
<gene>
    <name evidence="7" type="ORF">RCC_10148</name>
</gene>
<evidence type="ECO:0000256" key="3">
    <source>
        <dbReference type="ARBA" id="ARBA00023125"/>
    </source>
</evidence>
<dbReference type="InterPro" id="IPR018607">
    <property type="entry name" value="Ctf8"/>
</dbReference>
<comment type="similarity">
    <text evidence="6">Belongs to the CTF8 family.</text>
</comment>